<feature type="transmembrane region" description="Helical" evidence="2">
    <location>
        <begin position="48"/>
        <end position="69"/>
    </location>
</feature>
<keyword evidence="4" id="KW-1185">Reference proteome</keyword>
<evidence type="ECO:0000256" key="2">
    <source>
        <dbReference type="SAM" id="Phobius"/>
    </source>
</evidence>
<dbReference type="EMBL" id="UZAJ01040609">
    <property type="protein sequence ID" value="VDP15555.1"/>
    <property type="molecule type" value="Genomic_DNA"/>
</dbReference>
<evidence type="ECO:0000256" key="1">
    <source>
        <dbReference type="SAM" id="MobiDB-lite"/>
    </source>
</evidence>
<reference evidence="5" key="1">
    <citation type="submission" date="2016-06" db="UniProtKB">
        <authorList>
            <consortium name="WormBaseParasite"/>
        </authorList>
    </citation>
    <scope>IDENTIFICATION</scope>
</reference>
<organism evidence="5">
    <name type="scientific">Onchocerca flexuosa</name>
    <dbReference type="NCBI Taxonomy" id="387005"/>
    <lineage>
        <taxon>Eukaryota</taxon>
        <taxon>Metazoa</taxon>
        <taxon>Ecdysozoa</taxon>
        <taxon>Nematoda</taxon>
        <taxon>Chromadorea</taxon>
        <taxon>Rhabditida</taxon>
        <taxon>Spirurina</taxon>
        <taxon>Spiruromorpha</taxon>
        <taxon>Filarioidea</taxon>
        <taxon>Onchocercidae</taxon>
        <taxon>Onchocerca</taxon>
    </lineage>
</organism>
<dbReference type="WBParaSite" id="OFLC_0001412801-mRNA-1">
    <property type="protein sequence ID" value="OFLC_0001412801-mRNA-1"/>
    <property type="gene ID" value="OFLC_0001412801"/>
</dbReference>
<reference evidence="3 4" key="2">
    <citation type="submission" date="2018-11" db="EMBL/GenBank/DDBJ databases">
        <authorList>
            <consortium name="Pathogen Informatics"/>
        </authorList>
    </citation>
    <scope>NUCLEOTIDE SEQUENCE [LARGE SCALE GENOMIC DNA]</scope>
</reference>
<keyword evidence="2" id="KW-1133">Transmembrane helix</keyword>
<feature type="compositionally biased region" description="Polar residues" evidence="1">
    <location>
        <begin position="9"/>
        <end position="28"/>
    </location>
</feature>
<evidence type="ECO:0000313" key="5">
    <source>
        <dbReference type="WBParaSite" id="OFLC_0001412801-mRNA-1"/>
    </source>
</evidence>
<protein>
    <submittedName>
        <fullName evidence="3 5">Uncharacterized protein</fullName>
    </submittedName>
</protein>
<name>A0A183I308_9BILA</name>
<gene>
    <name evidence="3" type="ORF">OFLC_LOCUS14120</name>
</gene>
<accession>A0A183I308</accession>
<keyword evidence="2" id="KW-0812">Transmembrane</keyword>
<feature type="transmembrane region" description="Helical" evidence="2">
    <location>
        <begin position="75"/>
        <end position="94"/>
    </location>
</feature>
<sequence>MYKYEVISQPISKSQRKQMPSTGEKSIPTVSEKLSISDGNRNVHSLEISLMFCSLLGMTGFCTLCAIFFTYSGTFILHICLALIGGIAVLIGVLTHFPTALLLYMIIQVASTIYLSIVAILSISIFSSPNKWKFDETRILGHTNDVKETQKVKLKTIFAEIRKSGIILMFFSFLLIPISVCSMAAAIQLFHRCGEEKMRNEEKNKFNGKVIVQKY</sequence>
<keyword evidence="2" id="KW-0472">Membrane</keyword>
<feature type="transmembrane region" description="Helical" evidence="2">
    <location>
        <begin position="101"/>
        <end position="126"/>
    </location>
</feature>
<proteinExistence type="predicted"/>
<dbReference type="AlphaFoldDB" id="A0A183I308"/>
<feature type="transmembrane region" description="Helical" evidence="2">
    <location>
        <begin position="166"/>
        <end position="190"/>
    </location>
</feature>
<dbReference type="Proteomes" id="UP000267606">
    <property type="component" value="Unassembled WGS sequence"/>
</dbReference>
<evidence type="ECO:0000313" key="4">
    <source>
        <dbReference type="Proteomes" id="UP000267606"/>
    </source>
</evidence>
<feature type="region of interest" description="Disordered" evidence="1">
    <location>
        <begin position="1"/>
        <end position="28"/>
    </location>
</feature>
<evidence type="ECO:0000313" key="3">
    <source>
        <dbReference type="EMBL" id="VDP15555.1"/>
    </source>
</evidence>